<sequence length="114" mass="11987">MNNTNSANSTRDGRAWLVRSLTTLVMLPLLALDFVFIGLSPMATDSCGPDHCSQELTNALAAAPVLWLTAVVLLIASWALPSRTRFSSARTTMAALSLAAGVLTFAVLANLPNG</sequence>
<evidence type="ECO:0000256" key="1">
    <source>
        <dbReference type="SAM" id="Phobius"/>
    </source>
</evidence>
<evidence type="ECO:0008006" key="4">
    <source>
        <dbReference type="Google" id="ProtNLM"/>
    </source>
</evidence>
<keyword evidence="1" id="KW-0812">Transmembrane</keyword>
<gene>
    <name evidence="2" type="ORF">GCM10010315_01630</name>
</gene>
<keyword evidence="1" id="KW-0472">Membrane</keyword>
<evidence type="ECO:0000313" key="2">
    <source>
        <dbReference type="EMBL" id="GAA2707330.1"/>
    </source>
</evidence>
<feature type="transmembrane region" description="Helical" evidence="1">
    <location>
        <begin position="92"/>
        <end position="111"/>
    </location>
</feature>
<evidence type="ECO:0000313" key="3">
    <source>
        <dbReference type="Proteomes" id="UP001500886"/>
    </source>
</evidence>
<protein>
    <recommendedName>
        <fullName evidence="4">Transmembrane protein</fullName>
    </recommendedName>
</protein>
<keyword evidence="1" id="KW-1133">Transmembrane helix</keyword>
<feature type="transmembrane region" description="Helical" evidence="1">
    <location>
        <begin position="59"/>
        <end position="80"/>
    </location>
</feature>
<keyword evidence="3" id="KW-1185">Reference proteome</keyword>
<organism evidence="2 3">
    <name type="scientific">Streptomyces luteosporeus</name>
    <dbReference type="NCBI Taxonomy" id="173856"/>
    <lineage>
        <taxon>Bacteria</taxon>
        <taxon>Bacillati</taxon>
        <taxon>Actinomycetota</taxon>
        <taxon>Actinomycetes</taxon>
        <taxon>Kitasatosporales</taxon>
        <taxon>Streptomycetaceae</taxon>
        <taxon>Streptomyces</taxon>
    </lineage>
</organism>
<dbReference type="EMBL" id="BAAASL010000001">
    <property type="protein sequence ID" value="GAA2707330.1"/>
    <property type="molecule type" value="Genomic_DNA"/>
</dbReference>
<reference evidence="3" key="1">
    <citation type="journal article" date="2019" name="Int. J. Syst. Evol. Microbiol.">
        <title>The Global Catalogue of Microorganisms (GCM) 10K type strain sequencing project: providing services to taxonomists for standard genome sequencing and annotation.</title>
        <authorList>
            <consortium name="The Broad Institute Genomics Platform"/>
            <consortium name="The Broad Institute Genome Sequencing Center for Infectious Disease"/>
            <person name="Wu L."/>
            <person name="Ma J."/>
        </authorList>
    </citation>
    <scope>NUCLEOTIDE SEQUENCE [LARGE SCALE GENOMIC DNA]</scope>
    <source>
        <strain evidence="3">JCM 4542</strain>
    </source>
</reference>
<accession>A0ABP6G0G5</accession>
<comment type="caution">
    <text evidence="2">The sequence shown here is derived from an EMBL/GenBank/DDBJ whole genome shotgun (WGS) entry which is preliminary data.</text>
</comment>
<proteinExistence type="predicted"/>
<dbReference type="RefSeq" id="WP_344432609.1">
    <property type="nucleotide sequence ID" value="NZ_BAAASL010000001.1"/>
</dbReference>
<dbReference type="Proteomes" id="UP001500886">
    <property type="component" value="Unassembled WGS sequence"/>
</dbReference>
<name>A0ABP6G0G5_9ACTN</name>
<feature type="transmembrane region" description="Helical" evidence="1">
    <location>
        <begin position="21"/>
        <end position="39"/>
    </location>
</feature>